<evidence type="ECO:0000256" key="1">
    <source>
        <dbReference type="ARBA" id="ARBA00006484"/>
    </source>
</evidence>
<dbReference type="InterPro" id="IPR002347">
    <property type="entry name" value="SDR_fam"/>
</dbReference>
<dbReference type="Pfam" id="PF00106">
    <property type="entry name" value="adh_short"/>
    <property type="match status" value="1"/>
</dbReference>
<reference evidence="4" key="1">
    <citation type="submission" date="2014-01" db="EMBL/GenBank/DDBJ databases">
        <authorList>
            <person name="Brown-Elliot B."/>
            <person name="Wallace R."/>
            <person name="Lenaerts A."/>
            <person name="Ordway D."/>
            <person name="DeGroote M.A."/>
            <person name="Parker T."/>
            <person name="Sizemore C."/>
            <person name="Tallon L.J."/>
            <person name="Sadzewicz L.K."/>
            <person name="Sengamalay N."/>
            <person name="Fraser C.M."/>
            <person name="Hine E."/>
            <person name="Shefchek K.A."/>
            <person name="Das S.P."/>
            <person name="Tettelin H."/>
        </authorList>
    </citation>
    <scope>NUCLEOTIDE SEQUENCE [LARGE SCALE GENOMIC DNA]</scope>
    <source>
        <strain evidence="4">4042</strain>
    </source>
</reference>
<protein>
    <submittedName>
        <fullName evidence="4">Short chain dehydrogenase family protein</fullName>
    </submittedName>
</protein>
<dbReference type="CDD" id="cd05233">
    <property type="entry name" value="SDR_c"/>
    <property type="match status" value="1"/>
</dbReference>
<name>X8DKQ7_MYCXE</name>
<comment type="similarity">
    <text evidence="1">Belongs to the short-chain dehydrogenases/reductases (SDR) family.</text>
</comment>
<dbReference type="SUPFAM" id="SSF51735">
    <property type="entry name" value="NAD(P)-binding Rossmann-fold domains"/>
    <property type="match status" value="1"/>
</dbReference>
<dbReference type="PANTHER" id="PTHR44196">
    <property type="entry name" value="DEHYDROGENASE/REDUCTASE SDR FAMILY MEMBER 7B"/>
    <property type="match status" value="1"/>
</dbReference>
<dbReference type="PANTHER" id="PTHR44196:SF1">
    <property type="entry name" value="DEHYDROGENASE_REDUCTASE SDR FAMILY MEMBER 7B"/>
    <property type="match status" value="1"/>
</dbReference>
<dbReference type="AlphaFoldDB" id="X8DKQ7"/>
<evidence type="ECO:0000313" key="4">
    <source>
        <dbReference type="EMBL" id="EUA68979.1"/>
    </source>
</evidence>
<dbReference type="PATRIC" id="fig|1299334.3.peg.1662"/>
<dbReference type="InterPro" id="IPR036291">
    <property type="entry name" value="NAD(P)-bd_dom_sf"/>
</dbReference>
<sequence length="159" mass="17741">MRPQHRRAGSGGPHDPGGRRPAFPYSVDMADSEQVRDFATSILRDHGQVDVLIHNAGKSLNRSVHLSYRRPKDLFATTGVNYLGPARLTLLLLPYMRARRSGHIINIATAGLLLFPAPRWGFTWHRRPRSTGGCERWPRKCVATASPPRITTWAASGPR</sequence>
<dbReference type="Gene3D" id="3.40.50.720">
    <property type="entry name" value="NAD(P)-binding Rossmann-like Domain"/>
    <property type="match status" value="1"/>
</dbReference>
<evidence type="ECO:0000256" key="3">
    <source>
        <dbReference type="SAM" id="MobiDB-lite"/>
    </source>
</evidence>
<organism evidence="4">
    <name type="scientific">Mycobacterium xenopi 4042</name>
    <dbReference type="NCBI Taxonomy" id="1299334"/>
    <lineage>
        <taxon>Bacteria</taxon>
        <taxon>Bacillati</taxon>
        <taxon>Actinomycetota</taxon>
        <taxon>Actinomycetes</taxon>
        <taxon>Mycobacteriales</taxon>
        <taxon>Mycobacteriaceae</taxon>
        <taxon>Mycobacterium</taxon>
    </lineage>
</organism>
<dbReference type="EMBL" id="JAOB01000013">
    <property type="protein sequence ID" value="EUA68979.1"/>
    <property type="molecule type" value="Genomic_DNA"/>
</dbReference>
<feature type="region of interest" description="Disordered" evidence="3">
    <location>
        <begin position="1"/>
        <end position="24"/>
    </location>
</feature>
<keyword evidence="2" id="KW-0560">Oxidoreductase</keyword>
<gene>
    <name evidence="4" type="ORF">I553_2167</name>
</gene>
<dbReference type="GO" id="GO:0016020">
    <property type="term" value="C:membrane"/>
    <property type="evidence" value="ECO:0007669"/>
    <property type="project" value="TreeGrafter"/>
</dbReference>
<proteinExistence type="inferred from homology"/>
<accession>X8DKQ7</accession>
<evidence type="ECO:0000256" key="2">
    <source>
        <dbReference type="ARBA" id="ARBA00023002"/>
    </source>
</evidence>
<comment type="caution">
    <text evidence="4">The sequence shown here is derived from an EMBL/GenBank/DDBJ whole genome shotgun (WGS) entry which is preliminary data.</text>
</comment>
<dbReference type="GO" id="GO:0016491">
    <property type="term" value="F:oxidoreductase activity"/>
    <property type="evidence" value="ECO:0007669"/>
    <property type="project" value="UniProtKB-KW"/>
</dbReference>